<sequence>MTDISIFNLEMTDRSQLKPKHDANGLTVVEVQIKQYQFNRFLYEFVGAGWEWTDRLPWTNSQWQAYSEADNLHSFVAYKDGAPAGYFELQQQDEANVEIVYFGLGERFIGKGFGGYLLTQAIEKAWALHNTRRVWVHTCTLDHPSALQNYQARGFSLFRTDTEPRTNQLTAD</sequence>
<dbReference type="InterPro" id="IPR000182">
    <property type="entry name" value="GNAT_dom"/>
</dbReference>
<dbReference type="Pfam" id="PF00583">
    <property type="entry name" value="Acetyltransf_1"/>
    <property type="match status" value="1"/>
</dbReference>
<proteinExistence type="predicted"/>
<feature type="domain" description="N-acetyltransferase" evidence="1">
    <location>
        <begin position="26"/>
        <end position="172"/>
    </location>
</feature>
<comment type="caution">
    <text evidence="2">The sequence shown here is derived from an EMBL/GenBank/DDBJ whole genome shotgun (WGS) entry which is preliminary data.</text>
</comment>
<organism evidence="2 3">
    <name type="scientific">Shewanella vesiculosa</name>
    <dbReference type="NCBI Taxonomy" id="518738"/>
    <lineage>
        <taxon>Bacteria</taxon>
        <taxon>Pseudomonadati</taxon>
        <taxon>Pseudomonadota</taxon>
        <taxon>Gammaproteobacteria</taxon>
        <taxon>Alteromonadales</taxon>
        <taxon>Shewanellaceae</taxon>
        <taxon>Shewanella</taxon>
    </lineage>
</organism>
<evidence type="ECO:0000313" key="3">
    <source>
        <dbReference type="Proteomes" id="UP001477278"/>
    </source>
</evidence>
<dbReference type="InterPro" id="IPR016181">
    <property type="entry name" value="Acyl_CoA_acyltransferase"/>
</dbReference>
<dbReference type="Gene3D" id="3.40.630.30">
    <property type="match status" value="1"/>
</dbReference>
<dbReference type="CDD" id="cd04301">
    <property type="entry name" value="NAT_SF"/>
    <property type="match status" value="1"/>
</dbReference>
<evidence type="ECO:0000313" key="2">
    <source>
        <dbReference type="EMBL" id="MEO3684582.1"/>
    </source>
</evidence>
<dbReference type="EMBL" id="JBDPZN010000017">
    <property type="protein sequence ID" value="MEO3684582.1"/>
    <property type="molecule type" value="Genomic_DNA"/>
</dbReference>
<protein>
    <submittedName>
        <fullName evidence="2">GNAT family N-acetyltransferase</fullName>
    </submittedName>
</protein>
<reference evidence="2 3" key="1">
    <citation type="submission" date="2024-05" db="EMBL/GenBank/DDBJ databases">
        <title>Genome sequencing of Marine Estuary Bacteria, Shewanella vesiculosa and S. baltica, and Pseudomonas syringae.</title>
        <authorList>
            <person name="Gurung A."/>
            <person name="Maclea K.S."/>
        </authorList>
    </citation>
    <scope>NUCLEOTIDE SEQUENCE [LARGE SCALE GENOMIC DNA]</scope>
    <source>
        <strain evidence="2 3">1A</strain>
    </source>
</reference>
<dbReference type="PROSITE" id="PS51186">
    <property type="entry name" value="GNAT"/>
    <property type="match status" value="1"/>
</dbReference>
<evidence type="ECO:0000259" key="1">
    <source>
        <dbReference type="PROSITE" id="PS51186"/>
    </source>
</evidence>
<dbReference type="Proteomes" id="UP001477278">
    <property type="component" value="Unassembled WGS sequence"/>
</dbReference>
<accession>A0ABV0FUS4</accession>
<name>A0ABV0FUS4_9GAMM</name>
<gene>
    <name evidence="2" type="ORF">ABHN84_20165</name>
</gene>
<dbReference type="RefSeq" id="WP_347690985.1">
    <property type="nucleotide sequence ID" value="NZ_JBDPZN010000017.1"/>
</dbReference>
<keyword evidence="3" id="KW-1185">Reference proteome</keyword>
<dbReference type="SUPFAM" id="SSF55729">
    <property type="entry name" value="Acyl-CoA N-acyltransferases (Nat)"/>
    <property type="match status" value="1"/>
</dbReference>